<dbReference type="InterPro" id="IPR009528">
    <property type="entry name" value="Restrct_endonuc_II_BsuBI_C"/>
</dbReference>
<feature type="domain" description="BsuBI/PstI restriction endonuclease" evidence="1">
    <location>
        <begin position="190"/>
        <end position="327"/>
    </location>
</feature>
<dbReference type="Proteomes" id="UP000557739">
    <property type="component" value="Unassembled WGS sequence"/>
</dbReference>
<dbReference type="GO" id="GO:0003677">
    <property type="term" value="F:DNA binding"/>
    <property type="evidence" value="ECO:0007669"/>
    <property type="project" value="InterPro"/>
</dbReference>
<proteinExistence type="predicted"/>
<dbReference type="RefSeq" id="WP_184030869.1">
    <property type="nucleotide sequence ID" value="NZ_JACIJJ010000007.1"/>
</dbReference>
<evidence type="ECO:0000313" key="3">
    <source>
        <dbReference type="Proteomes" id="UP000557739"/>
    </source>
</evidence>
<evidence type="ECO:0000313" key="2">
    <source>
        <dbReference type="EMBL" id="MBB5699998.1"/>
    </source>
</evidence>
<dbReference type="GO" id="GO:0000287">
    <property type="term" value="F:magnesium ion binding"/>
    <property type="evidence" value="ECO:0007669"/>
    <property type="project" value="InterPro"/>
</dbReference>
<protein>
    <recommendedName>
        <fullName evidence="1">BsuBI/PstI restriction endonuclease domain-containing protein</fullName>
    </recommendedName>
</protein>
<dbReference type="EMBL" id="JACIJJ010000007">
    <property type="protein sequence ID" value="MBB5699998.1"/>
    <property type="molecule type" value="Genomic_DNA"/>
</dbReference>
<reference evidence="2 3" key="1">
    <citation type="submission" date="2020-08" db="EMBL/GenBank/DDBJ databases">
        <title>Genomic Encyclopedia of Type Strains, Phase IV (KMG-IV): sequencing the most valuable type-strain genomes for metagenomic binning, comparative biology and taxonomic classification.</title>
        <authorList>
            <person name="Goeker M."/>
        </authorList>
    </citation>
    <scope>NUCLEOTIDE SEQUENCE [LARGE SCALE GENOMIC DNA]</scope>
    <source>
        <strain evidence="2 3">DSM 27244</strain>
    </source>
</reference>
<keyword evidence="3" id="KW-1185">Reference proteome</keyword>
<comment type="caution">
    <text evidence="2">The sequence shown here is derived from an EMBL/GenBank/DDBJ whole genome shotgun (WGS) entry which is preliminary data.</text>
</comment>
<name>A0A7W9ASZ5_9SPHN</name>
<dbReference type="Pfam" id="PF06616">
    <property type="entry name" value="BsuBI_PstI_RE"/>
    <property type="match status" value="1"/>
</dbReference>
<accession>A0A7W9ASZ5</accession>
<dbReference type="GO" id="GO:0009307">
    <property type="term" value="P:DNA restriction-modification system"/>
    <property type="evidence" value="ECO:0007669"/>
    <property type="project" value="InterPro"/>
</dbReference>
<organism evidence="2 3">
    <name type="scientific">Sphingomonas yantingensis</name>
    <dbReference type="NCBI Taxonomy" id="1241761"/>
    <lineage>
        <taxon>Bacteria</taxon>
        <taxon>Pseudomonadati</taxon>
        <taxon>Pseudomonadota</taxon>
        <taxon>Alphaproteobacteria</taxon>
        <taxon>Sphingomonadales</taxon>
        <taxon>Sphingomonadaceae</taxon>
        <taxon>Sphingomonas</taxon>
    </lineage>
</organism>
<sequence>MAKIEDVVQELRERRIRKNGYPVPDAYQGVTRDKVREVLSRISLSGNADLVDAVFAMLDDETASWMPNLAPSGAKFADGATTAHIACHVGILQRGRTKLDREGRDYWIKPLRDLGGFEAIYLHQGQFIAGHPKPKSPSSAYRLEDAFKAILVADDGVWQNMLSEWASKDAARQRLEFQAEIAERAKGLVDNNHGELIKASVDLYAAKFLPGYEALYIDDSDGDRVSAKEKAAMARAGVKLELGDAMPDVLLWNPETDHLWVIEAVTSDGEVDITKVTKMTEFAQRHGKSGVGFTTTYLTWKDAAGRQGTHRNIAIDTYIWIQGDPSKQLFVGSYDTTCEDTSDRVVQCGPIAKGDAA</sequence>
<dbReference type="AlphaFoldDB" id="A0A7W9ASZ5"/>
<dbReference type="Gene3D" id="3.40.1350.80">
    <property type="match status" value="1"/>
</dbReference>
<gene>
    <name evidence="2" type="ORF">FHR19_003378</name>
</gene>
<dbReference type="GO" id="GO:0009036">
    <property type="term" value="F:type II site-specific deoxyribonuclease activity"/>
    <property type="evidence" value="ECO:0007669"/>
    <property type="project" value="InterPro"/>
</dbReference>
<evidence type="ECO:0000259" key="1">
    <source>
        <dbReference type="Pfam" id="PF06616"/>
    </source>
</evidence>
<dbReference type="InterPro" id="IPR041963">
    <property type="entry name" value="BsuBI/PstI_C_sf"/>
</dbReference>